<dbReference type="EMBL" id="CP010835">
    <property type="protein sequence ID" value="AMM53561.1"/>
    <property type="molecule type" value="Genomic_DNA"/>
</dbReference>
<organism evidence="7 8">
    <name type="scientific">Pyrococcus kukulkanii</name>
    <dbReference type="NCBI Taxonomy" id="1609559"/>
    <lineage>
        <taxon>Archaea</taxon>
        <taxon>Methanobacteriati</taxon>
        <taxon>Methanobacteriota</taxon>
        <taxon>Thermococci</taxon>
        <taxon>Thermococcales</taxon>
        <taxon>Thermococcaceae</taxon>
        <taxon>Pyrococcus</taxon>
    </lineage>
</organism>
<dbReference type="GO" id="GO:0004521">
    <property type="term" value="F:RNA endonuclease activity"/>
    <property type="evidence" value="ECO:0007669"/>
    <property type="project" value="InterPro"/>
</dbReference>
<evidence type="ECO:0000313" key="8">
    <source>
        <dbReference type="Proteomes" id="UP000070587"/>
    </source>
</evidence>
<dbReference type="STRING" id="1609559.TQ32_02990"/>
<comment type="cofactor">
    <cofactor evidence="5">
        <name>Mg(2+)</name>
        <dbReference type="ChEBI" id="CHEBI:18420"/>
    </cofactor>
</comment>
<dbReference type="Proteomes" id="UP000070587">
    <property type="component" value="Chromosome"/>
</dbReference>
<dbReference type="SUPFAM" id="SSF88723">
    <property type="entry name" value="PIN domain-like"/>
    <property type="match status" value="1"/>
</dbReference>
<dbReference type="AlphaFoldDB" id="A0A127B865"/>
<name>A0A127B865_9EURY</name>
<dbReference type="GO" id="GO:0016075">
    <property type="term" value="P:rRNA catabolic process"/>
    <property type="evidence" value="ECO:0007669"/>
    <property type="project" value="TreeGrafter"/>
</dbReference>
<dbReference type="InterPro" id="IPR022907">
    <property type="entry name" value="VapC_family"/>
</dbReference>
<feature type="binding site" evidence="5">
    <location>
        <position position="111"/>
    </location>
    <ligand>
        <name>Mg(2+)</name>
        <dbReference type="ChEBI" id="CHEBI:18420"/>
    </ligand>
</feature>
<dbReference type="GO" id="GO:0000287">
    <property type="term" value="F:magnesium ion binding"/>
    <property type="evidence" value="ECO:0007669"/>
    <property type="project" value="UniProtKB-UniRule"/>
</dbReference>
<dbReference type="InterPro" id="IPR039018">
    <property type="entry name" value="VapC20-like"/>
</dbReference>
<dbReference type="PANTHER" id="PTHR42188">
    <property type="entry name" value="23S RRNA-SPECIFIC ENDONUCLEASE VAPC20"/>
    <property type="match status" value="1"/>
</dbReference>
<keyword evidence="2 5" id="KW-0540">Nuclease</keyword>
<dbReference type="GO" id="GO:0016787">
    <property type="term" value="F:hydrolase activity"/>
    <property type="evidence" value="ECO:0007669"/>
    <property type="project" value="UniProtKB-KW"/>
</dbReference>
<dbReference type="HAMAP" id="MF_00265">
    <property type="entry name" value="VapC_Nob1"/>
    <property type="match status" value="1"/>
</dbReference>
<keyword evidence="1 5" id="KW-1277">Toxin-antitoxin system</keyword>
<dbReference type="OrthoDB" id="198094at2157"/>
<reference evidence="8" key="1">
    <citation type="submission" date="2015-02" db="EMBL/GenBank/DDBJ databases">
        <title>Pyrococcus kukulkanii sp. nov., a novel hyperthermophilic archaeon isolated from a deep-sea hydrothermal vent at the Guaymas Basin.</title>
        <authorList>
            <person name="Oger P.M."/>
            <person name="Callac N."/>
            <person name="Jebbar M."/>
            <person name="Godfroy A."/>
        </authorList>
    </citation>
    <scope>NUCLEOTIDE SEQUENCE [LARGE SCALE GENOMIC DNA]</scope>
    <source>
        <strain evidence="8">NCB100</strain>
    </source>
</reference>
<comment type="function">
    <text evidence="5">Toxic component of a toxin-antitoxin (TA) system. An RNase.</text>
</comment>
<dbReference type="GO" id="GO:0090729">
    <property type="term" value="F:toxin activity"/>
    <property type="evidence" value="ECO:0007669"/>
    <property type="project" value="UniProtKB-KW"/>
</dbReference>
<evidence type="ECO:0000256" key="1">
    <source>
        <dbReference type="ARBA" id="ARBA00022649"/>
    </source>
</evidence>
<keyword evidence="5" id="KW-0800">Toxin</keyword>
<keyword evidence="3 5" id="KW-0479">Metal-binding</keyword>
<dbReference type="InterPro" id="IPR029060">
    <property type="entry name" value="PIN-like_dom_sf"/>
</dbReference>
<evidence type="ECO:0000256" key="3">
    <source>
        <dbReference type="ARBA" id="ARBA00022723"/>
    </source>
</evidence>
<protein>
    <recommendedName>
        <fullName evidence="5">Ribonuclease VapC</fullName>
        <shortName evidence="5">RNase VapC</shortName>
        <ecNumber evidence="5">3.1.-.-</ecNumber>
    </recommendedName>
    <alternativeName>
        <fullName evidence="5">Putative toxin VapC</fullName>
    </alternativeName>
</protein>
<reference evidence="7 8" key="2">
    <citation type="journal article" date="2016" name="Int. J. Syst. Evol. Microbiol.">
        <title>Pyrococcus kukulkanii sp. nov., a hyperthermophilic, piezophilic archaeon isolated from a deep-sea hydrothermal vent.</title>
        <authorList>
            <person name="Callac N."/>
            <person name="Oger P."/>
            <person name="Lesongeur F."/>
            <person name="Rattray J.E."/>
            <person name="Vannier P."/>
            <person name="Michoud G."/>
            <person name="Beauverger M."/>
            <person name="Gayet N."/>
            <person name="Rouxel O."/>
            <person name="Jebbar M."/>
            <person name="Godfroy A."/>
        </authorList>
    </citation>
    <scope>NUCLEOTIDE SEQUENCE [LARGE SCALE GENOMIC DNA]</scope>
    <source>
        <strain evidence="7 8">NCB100</strain>
    </source>
</reference>
<dbReference type="GO" id="GO:0003677">
    <property type="term" value="F:DNA binding"/>
    <property type="evidence" value="ECO:0007669"/>
    <property type="project" value="UniProtKB-KW"/>
</dbReference>
<dbReference type="RefSeq" id="WP_068320862.1">
    <property type="nucleotide sequence ID" value="NZ_CP010835.1"/>
</dbReference>
<feature type="binding site" evidence="5">
    <location>
        <position position="13"/>
    </location>
    <ligand>
        <name>Mg(2+)</name>
        <dbReference type="ChEBI" id="CHEBI:18420"/>
    </ligand>
</feature>
<feature type="domain" description="PIN" evidence="6">
    <location>
        <begin position="10"/>
        <end position="137"/>
    </location>
</feature>
<keyword evidence="5" id="KW-0460">Magnesium</keyword>
<dbReference type="CDD" id="cd18680">
    <property type="entry name" value="PIN_MtVapC20-like"/>
    <property type="match status" value="1"/>
</dbReference>
<evidence type="ECO:0000259" key="6">
    <source>
        <dbReference type="Pfam" id="PF01850"/>
    </source>
</evidence>
<accession>A0A127B865</accession>
<evidence type="ECO:0000313" key="7">
    <source>
        <dbReference type="EMBL" id="AMM53561.1"/>
    </source>
</evidence>
<dbReference type="Gene3D" id="3.40.50.1010">
    <property type="entry name" value="5'-nuclease"/>
    <property type="match status" value="1"/>
</dbReference>
<comment type="similarity">
    <text evidence="5">Belongs to the PINc/VapC protein family.</text>
</comment>
<evidence type="ECO:0000256" key="5">
    <source>
        <dbReference type="HAMAP-Rule" id="MF_00265"/>
    </source>
</evidence>
<dbReference type="PANTHER" id="PTHR42188:SF1">
    <property type="entry name" value="23S RRNA-SPECIFIC ENDONUCLEASE VAPC20"/>
    <property type="match status" value="1"/>
</dbReference>
<dbReference type="PATRIC" id="fig|1609559.3.peg.620"/>
<keyword evidence="7" id="KW-0238">DNA-binding</keyword>
<evidence type="ECO:0000256" key="4">
    <source>
        <dbReference type="ARBA" id="ARBA00022801"/>
    </source>
</evidence>
<dbReference type="InterPro" id="IPR002716">
    <property type="entry name" value="PIN_dom"/>
</dbReference>
<sequence>MAKQVKPEMIYMDTGALIAFFNTKDENHAKAVAFFKESVTKGIRFVVGRPVLMEFLNGTSKRVGKRTALELKNIILSSEFIIIENETKEDWNKAWKIFEKFEDHDGMDLVDCLSFAIMERLRIITAFTFDHDFEIYGFYRVP</sequence>
<gene>
    <name evidence="5" type="primary">vapC</name>
    <name evidence="7" type="ORF">TQ32_02990</name>
</gene>
<dbReference type="Pfam" id="PF01850">
    <property type="entry name" value="PIN"/>
    <property type="match status" value="1"/>
</dbReference>
<keyword evidence="4 5" id="KW-0378">Hydrolase</keyword>
<dbReference type="GeneID" id="28490767"/>
<dbReference type="KEGG" id="pyc:TQ32_02990"/>
<dbReference type="EC" id="3.1.-.-" evidence="5"/>
<proteinExistence type="inferred from homology"/>
<evidence type="ECO:0000256" key="2">
    <source>
        <dbReference type="ARBA" id="ARBA00022722"/>
    </source>
</evidence>